<organism evidence="6 7">
    <name type="scientific">Cellulomonas fengjieae</name>
    <dbReference type="NCBI Taxonomy" id="2819978"/>
    <lineage>
        <taxon>Bacteria</taxon>
        <taxon>Bacillati</taxon>
        <taxon>Actinomycetota</taxon>
        <taxon>Actinomycetes</taxon>
        <taxon>Micrococcales</taxon>
        <taxon>Cellulomonadaceae</taxon>
        <taxon>Cellulomonas</taxon>
    </lineage>
</organism>
<evidence type="ECO:0000313" key="7">
    <source>
        <dbReference type="Proteomes" id="UP000678317"/>
    </source>
</evidence>
<dbReference type="PRINTS" id="PR00116">
    <property type="entry name" value="ARGINASE"/>
</dbReference>
<dbReference type="PROSITE" id="PS51409">
    <property type="entry name" value="ARGINASE_2"/>
    <property type="match status" value="1"/>
</dbReference>
<keyword evidence="7" id="KW-1185">Reference proteome</keyword>
<evidence type="ECO:0000256" key="3">
    <source>
        <dbReference type="ARBA" id="ARBA00023211"/>
    </source>
</evidence>
<comment type="caution">
    <text evidence="6">The sequence shown here is derived from an EMBL/GenBank/DDBJ whole genome shotgun (WGS) entry which is preliminary data.</text>
</comment>
<feature type="compositionally biased region" description="Low complexity" evidence="5">
    <location>
        <begin position="1"/>
        <end position="14"/>
    </location>
</feature>
<dbReference type="CDD" id="cd09999">
    <property type="entry name" value="Arginase-like_1"/>
    <property type="match status" value="1"/>
</dbReference>
<sequence length="333" mass="33509">MSTSASRSSSTASSVGSNGWPCTSPPGEDHRVITLVSAPSNLGLRPPEPGGVPGSAKAPEALREAGLFERFALTGARDGGVVLPGRYVDDDATRAPGLVRNQAALVDHSMRLATRIGDVLASGRAPLVVGGDCSVLLAAGIATATRGGAGLVHVDGHTDFRHPGNSDECASVAGEDLAAAVGLHWPAIADIDGLGPYFAPARTAHIGHRDDDGGAHEARRVLGSVTPASAVTTWGVVPAVTAAKAAAGSGYWLQVDVDVLDPSVMPAVDSPDPGGLDVAGLAGLLRGLAPDALGASITVFDPDLDPDGRYARLLVDLLVDGLSALGSTVHHGP</sequence>
<dbReference type="Pfam" id="PF00491">
    <property type="entry name" value="Arginase"/>
    <property type="match status" value="1"/>
</dbReference>
<dbReference type="EMBL" id="JAGFBM010000010">
    <property type="protein sequence ID" value="MBO3086514.1"/>
    <property type="molecule type" value="Genomic_DNA"/>
</dbReference>
<keyword evidence="2" id="KW-0378">Hydrolase</keyword>
<dbReference type="Gene3D" id="3.40.800.10">
    <property type="entry name" value="Ureohydrolase domain"/>
    <property type="match status" value="1"/>
</dbReference>
<dbReference type="PANTHER" id="PTHR43782">
    <property type="entry name" value="ARGINASE"/>
    <property type="match status" value="1"/>
</dbReference>
<dbReference type="InterPro" id="IPR006035">
    <property type="entry name" value="Ureohydrolase"/>
</dbReference>
<keyword evidence="1" id="KW-0479">Metal-binding</keyword>
<dbReference type="SUPFAM" id="SSF52768">
    <property type="entry name" value="Arginase/deacetylase"/>
    <property type="match status" value="1"/>
</dbReference>
<reference evidence="6 7" key="1">
    <citation type="submission" date="2021-03" db="EMBL/GenBank/DDBJ databases">
        <title>novel species in genus Cellulomonas.</title>
        <authorList>
            <person name="Zhang G."/>
        </authorList>
    </citation>
    <scope>NUCLEOTIDE SEQUENCE [LARGE SCALE GENOMIC DNA]</scope>
    <source>
        <strain evidence="7">zg-ZUI188</strain>
    </source>
</reference>
<proteinExistence type="inferred from homology"/>
<name>A0ABS3SL90_9CELL</name>
<protein>
    <submittedName>
        <fullName evidence="6">Arginase family protein</fullName>
    </submittedName>
</protein>
<dbReference type="InterPro" id="IPR023696">
    <property type="entry name" value="Ureohydrolase_dom_sf"/>
</dbReference>
<evidence type="ECO:0000256" key="5">
    <source>
        <dbReference type="SAM" id="MobiDB-lite"/>
    </source>
</evidence>
<accession>A0ABS3SL90</accession>
<keyword evidence="3" id="KW-0464">Manganese</keyword>
<gene>
    <name evidence="6" type="ORF">J4035_17855</name>
</gene>
<feature type="region of interest" description="Disordered" evidence="5">
    <location>
        <begin position="1"/>
        <end position="30"/>
    </location>
</feature>
<evidence type="ECO:0000256" key="1">
    <source>
        <dbReference type="ARBA" id="ARBA00022723"/>
    </source>
</evidence>
<dbReference type="Proteomes" id="UP000678317">
    <property type="component" value="Unassembled WGS sequence"/>
</dbReference>
<comment type="similarity">
    <text evidence="4">Belongs to the arginase family.</text>
</comment>
<evidence type="ECO:0000256" key="2">
    <source>
        <dbReference type="ARBA" id="ARBA00022801"/>
    </source>
</evidence>
<evidence type="ECO:0000256" key="4">
    <source>
        <dbReference type="PROSITE-ProRule" id="PRU00742"/>
    </source>
</evidence>
<evidence type="ECO:0000313" key="6">
    <source>
        <dbReference type="EMBL" id="MBO3086514.1"/>
    </source>
</evidence>
<dbReference type="PANTHER" id="PTHR43782:SF3">
    <property type="entry name" value="ARGINASE"/>
    <property type="match status" value="1"/>
</dbReference>